<evidence type="ECO:0000313" key="5">
    <source>
        <dbReference type="EMBL" id="CAH0391279.1"/>
    </source>
</evidence>
<evidence type="ECO:0000256" key="2">
    <source>
        <dbReference type="ARBA" id="ARBA00022980"/>
    </source>
</evidence>
<dbReference type="SUPFAM" id="SSF53137">
    <property type="entry name" value="Translational machinery components"/>
    <property type="match status" value="1"/>
</dbReference>
<name>A0A9P0AGF4_BEMTA</name>
<reference evidence="5" key="1">
    <citation type="submission" date="2021-12" db="EMBL/GenBank/DDBJ databases">
        <authorList>
            <person name="King R."/>
        </authorList>
    </citation>
    <scope>NUCLEOTIDE SEQUENCE</scope>
</reference>
<dbReference type="EMBL" id="OU963867">
    <property type="protein sequence ID" value="CAH0391279.1"/>
    <property type="molecule type" value="Genomic_DNA"/>
</dbReference>
<evidence type="ECO:0000256" key="4">
    <source>
        <dbReference type="SAM" id="MobiDB-lite"/>
    </source>
</evidence>
<dbReference type="HAMAP" id="MF_01310">
    <property type="entry name" value="Ribosomal_uS11"/>
    <property type="match status" value="1"/>
</dbReference>
<comment type="similarity">
    <text evidence="1">Belongs to the universal ribosomal protein uS11 family.</text>
</comment>
<feature type="region of interest" description="Disordered" evidence="4">
    <location>
        <begin position="65"/>
        <end position="88"/>
    </location>
</feature>
<dbReference type="GO" id="GO:0006412">
    <property type="term" value="P:translation"/>
    <property type="evidence" value="ECO:0007669"/>
    <property type="project" value="InterPro"/>
</dbReference>
<dbReference type="Gene3D" id="3.30.420.80">
    <property type="entry name" value="Ribosomal protein S11"/>
    <property type="match status" value="1"/>
</dbReference>
<proteinExistence type="inferred from homology"/>
<dbReference type="GO" id="GO:1990904">
    <property type="term" value="C:ribonucleoprotein complex"/>
    <property type="evidence" value="ECO:0007669"/>
    <property type="project" value="UniProtKB-KW"/>
</dbReference>
<dbReference type="InterPro" id="IPR001971">
    <property type="entry name" value="Ribosomal_uS11"/>
</dbReference>
<dbReference type="GO" id="GO:0005840">
    <property type="term" value="C:ribosome"/>
    <property type="evidence" value="ECO:0007669"/>
    <property type="project" value="UniProtKB-KW"/>
</dbReference>
<dbReference type="PANTHER" id="PTHR11759">
    <property type="entry name" value="40S RIBOSOMAL PROTEIN S14/30S RIBOSOMAL PROTEIN S11"/>
    <property type="match status" value="1"/>
</dbReference>
<sequence>MFRKLCSAVTLFPQFLRAEQSAISAPLVSLCRCNNGRPMDSRYFHASALLLDKSRKEKRIKVPMDEGTEGEARVGIDPARAKKSDPFPTEETYDQLFNGIPFKNVPVCSIRVSKNNTIFALCQMDGTGQLIRSCGIEGFKNARKGTNIAAQATAITFSQKALEQGYKTIRVAIRGLGPGRAASIKGLVMGGMDIISVTDTTRISWSPPRPRKPRRL</sequence>
<evidence type="ECO:0000256" key="3">
    <source>
        <dbReference type="ARBA" id="ARBA00023274"/>
    </source>
</evidence>
<feature type="compositionally biased region" description="Basic and acidic residues" evidence="4">
    <location>
        <begin position="65"/>
        <end position="85"/>
    </location>
</feature>
<organism evidence="5 6">
    <name type="scientific">Bemisia tabaci</name>
    <name type="common">Sweetpotato whitefly</name>
    <name type="synonym">Aleurodes tabaci</name>
    <dbReference type="NCBI Taxonomy" id="7038"/>
    <lineage>
        <taxon>Eukaryota</taxon>
        <taxon>Metazoa</taxon>
        <taxon>Ecdysozoa</taxon>
        <taxon>Arthropoda</taxon>
        <taxon>Hexapoda</taxon>
        <taxon>Insecta</taxon>
        <taxon>Pterygota</taxon>
        <taxon>Neoptera</taxon>
        <taxon>Paraneoptera</taxon>
        <taxon>Hemiptera</taxon>
        <taxon>Sternorrhyncha</taxon>
        <taxon>Aleyrodoidea</taxon>
        <taxon>Aleyrodidae</taxon>
        <taxon>Aleyrodinae</taxon>
        <taxon>Bemisia</taxon>
    </lineage>
</organism>
<protein>
    <recommendedName>
        <fullName evidence="7">Mitochondrial ribosomal protein S11</fullName>
    </recommendedName>
</protein>
<keyword evidence="2" id="KW-0689">Ribosomal protein</keyword>
<dbReference type="GO" id="GO:0003735">
    <property type="term" value="F:structural constituent of ribosome"/>
    <property type="evidence" value="ECO:0007669"/>
    <property type="project" value="InterPro"/>
</dbReference>
<keyword evidence="3" id="KW-0687">Ribonucleoprotein</keyword>
<dbReference type="InterPro" id="IPR036967">
    <property type="entry name" value="Ribosomal_uS11_sf"/>
</dbReference>
<accession>A0A9P0AGF4</accession>
<evidence type="ECO:0008006" key="7">
    <source>
        <dbReference type="Google" id="ProtNLM"/>
    </source>
</evidence>
<dbReference type="Pfam" id="PF00411">
    <property type="entry name" value="Ribosomal_S11"/>
    <property type="match status" value="1"/>
</dbReference>
<keyword evidence="6" id="KW-1185">Reference proteome</keyword>
<gene>
    <name evidence="5" type="ORF">BEMITA_LOCUS9915</name>
</gene>
<dbReference type="Proteomes" id="UP001152759">
    <property type="component" value="Chromosome 6"/>
</dbReference>
<dbReference type="AlphaFoldDB" id="A0A9P0AGF4"/>
<evidence type="ECO:0000256" key="1">
    <source>
        <dbReference type="ARBA" id="ARBA00006194"/>
    </source>
</evidence>
<evidence type="ECO:0000313" key="6">
    <source>
        <dbReference type="Proteomes" id="UP001152759"/>
    </source>
</evidence>